<feature type="modified residue" description="4-aspartylphosphate" evidence="10">
    <location>
        <position position="55"/>
    </location>
</feature>
<evidence type="ECO:0000259" key="12">
    <source>
        <dbReference type="PROSITE" id="PS50110"/>
    </source>
</evidence>
<evidence type="ECO:0000256" key="9">
    <source>
        <dbReference type="ARBA" id="ARBA00024867"/>
    </source>
</evidence>
<evidence type="ECO:0000256" key="10">
    <source>
        <dbReference type="PROSITE-ProRule" id="PRU00169"/>
    </source>
</evidence>
<evidence type="ECO:0000256" key="6">
    <source>
        <dbReference type="ARBA" id="ARBA00023015"/>
    </source>
</evidence>
<dbReference type="Proteomes" id="UP000274920">
    <property type="component" value="Unassembled WGS sequence"/>
</dbReference>
<evidence type="ECO:0000256" key="4">
    <source>
        <dbReference type="ARBA" id="ARBA00022553"/>
    </source>
</evidence>
<dbReference type="AlphaFoldDB" id="A0A3R8JL18"/>
<dbReference type="PROSITE" id="PS01124">
    <property type="entry name" value="HTH_ARAC_FAMILY_2"/>
    <property type="match status" value="1"/>
</dbReference>
<keyword evidence="5" id="KW-0902">Two-component regulatory system</keyword>
<dbReference type="SUPFAM" id="SSF46689">
    <property type="entry name" value="Homeodomain-like"/>
    <property type="match status" value="2"/>
</dbReference>
<proteinExistence type="predicted"/>
<dbReference type="Gene3D" id="1.10.10.60">
    <property type="entry name" value="Homeodomain-like"/>
    <property type="match status" value="2"/>
</dbReference>
<dbReference type="InterPro" id="IPR018062">
    <property type="entry name" value="HTH_AraC-typ_CS"/>
</dbReference>
<feature type="domain" description="Response regulatory" evidence="12">
    <location>
        <begin position="3"/>
        <end position="120"/>
    </location>
</feature>
<evidence type="ECO:0000256" key="3">
    <source>
        <dbReference type="ARBA" id="ARBA00022490"/>
    </source>
</evidence>
<dbReference type="SUPFAM" id="SSF52172">
    <property type="entry name" value="CheY-like"/>
    <property type="match status" value="1"/>
</dbReference>
<protein>
    <recommendedName>
        <fullName evidence="2">Stage 0 sporulation protein A homolog</fullName>
    </recommendedName>
</protein>
<dbReference type="GO" id="GO:0003700">
    <property type="term" value="F:DNA-binding transcription factor activity"/>
    <property type="evidence" value="ECO:0007669"/>
    <property type="project" value="InterPro"/>
</dbReference>
<keyword evidence="6" id="KW-0805">Transcription regulation</keyword>
<evidence type="ECO:0000256" key="7">
    <source>
        <dbReference type="ARBA" id="ARBA00023125"/>
    </source>
</evidence>
<dbReference type="InterPro" id="IPR018060">
    <property type="entry name" value="HTH_AraC"/>
</dbReference>
<dbReference type="PRINTS" id="PR00032">
    <property type="entry name" value="HTHARAC"/>
</dbReference>
<organism evidence="13 14">
    <name type="scientific">Schaedlerella arabinosiphila</name>
    <dbReference type="NCBI Taxonomy" id="2044587"/>
    <lineage>
        <taxon>Bacteria</taxon>
        <taxon>Bacillati</taxon>
        <taxon>Bacillota</taxon>
        <taxon>Clostridia</taxon>
        <taxon>Lachnospirales</taxon>
        <taxon>Lachnospiraceae</taxon>
        <taxon>Schaedlerella</taxon>
    </lineage>
</organism>
<dbReference type="GO" id="GO:0000160">
    <property type="term" value="P:phosphorelay signal transduction system"/>
    <property type="evidence" value="ECO:0007669"/>
    <property type="project" value="UniProtKB-KW"/>
</dbReference>
<evidence type="ECO:0000256" key="1">
    <source>
        <dbReference type="ARBA" id="ARBA00004496"/>
    </source>
</evidence>
<evidence type="ECO:0000256" key="8">
    <source>
        <dbReference type="ARBA" id="ARBA00023163"/>
    </source>
</evidence>
<comment type="caution">
    <text evidence="13">The sequence shown here is derived from an EMBL/GenBank/DDBJ whole genome shotgun (WGS) entry which is preliminary data.</text>
</comment>
<dbReference type="EMBL" id="RHJS01000002">
    <property type="protein sequence ID" value="RRK30658.1"/>
    <property type="molecule type" value="Genomic_DNA"/>
</dbReference>
<evidence type="ECO:0000256" key="2">
    <source>
        <dbReference type="ARBA" id="ARBA00018672"/>
    </source>
</evidence>
<dbReference type="Pfam" id="PF12833">
    <property type="entry name" value="HTH_18"/>
    <property type="match status" value="1"/>
</dbReference>
<keyword evidence="7" id="KW-0238">DNA-binding</keyword>
<dbReference type="CDD" id="cd17536">
    <property type="entry name" value="REC_YesN-like"/>
    <property type="match status" value="1"/>
</dbReference>
<evidence type="ECO:0000313" key="14">
    <source>
        <dbReference type="Proteomes" id="UP000274920"/>
    </source>
</evidence>
<dbReference type="RefSeq" id="WP_125126465.1">
    <property type="nucleotide sequence ID" value="NZ_RHJS01000002.1"/>
</dbReference>
<evidence type="ECO:0000313" key="13">
    <source>
        <dbReference type="EMBL" id="RRK30658.1"/>
    </source>
</evidence>
<comment type="function">
    <text evidence="9">May play the central regulatory role in sporulation. It may be an element of the effector pathway responsible for the activation of sporulation genes in response to nutritional stress. Spo0A may act in concert with spo0H (a sigma factor) to control the expression of some genes that are critical to the sporulation process.</text>
</comment>
<dbReference type="GO" id="GO:0005737">
    <property type="term" value="C:cytoplasm"/>
    <property type="evidence" value="ECO:0007669"/>
    <property type="project" value="UniProtKB-SubCell"/>
</dbReference>
<dbReference type="InterPro" id="IPR020449">
    <property type="entry name" value="Tscrpt_reg_AraC-type_HTH"/>
</dbReference>
<dbReference type="InterPro" id="IPR011006">
    <property type="entry name" value="CheY-like_superfamily"/>
</dbReference>
<dbReference type="PANTHER" id="PTHR42713:SF3">
    <property type="entry name" value="TRANSCRIPTIONAL REGULATORY PROTEIN HPTR"/>
    <property type="match status" value="1"/>
</dbReference>
<dbReference type="GO" id="GO:0043565">
    <property type="term" value="F:sequence-specific DNA binding"/>
    <property type="evidence" value="ECO:0007669"/>
    <property type="project" value="InterPro"/>
</dbReference>
<evidence type="ECO:0000256" key="5">
    <source>
        <dbReference type="ARBA" id="ARBA00023012"/>
    </source>
</evidence>
<accession>A0A3R8JL18</accession>
<dbReference type="SMART" id="SM00448">
    <property type="entry name" value="REC"/>
    <property type="match status" value="1"/>
</dbReference>
<evidence type="ECO:0000259" key="11">
    <source>
        <dbReference type="PROSITE" id="PS01124"/>
    </source>
</evidence>
<dbReference type="InterPro" id="IPR001789">
    <property type="entry name" value="Sig_transdc_resp-reg_receiver"/>
</dbReference>
<comment type="subcellular location">
    <subcellularLocation>
        <location evidence="1">Cytoplasm</location>
    </subcellularLocation>
</comment>
<dbReference type="SMART" id="SM00342">
    <property type="entry name" value="HTH_ARAC"/>
    <property type="match status" value="1"/>
</dbReference>
<dbReference type="PROSITE" id="PS50110">
    <property type="entry name" value="RESPONSE_REGULATORY"/>
    <property type="match status" value="1"/>
</dbReference>
<dbReference type="InterPro" id="IPR009057">
    <property type="entry name" value="Homeodomain-like_sf"/>
</dbReference>
<gene>
    <name evidence="13" type="ORF">EBB54_04160</name>
</gene>
<keyword evidence="8" id="KW-0804">Transcription</keyword>
<keyword evidence="4 10" id="KW-0597">Phosphoprotein</keyword>
<reference evidence="13" key="1">
    <citation type="submission" date="2018-10" db="EMBL/GenBank/DDBJ databases">
        <title>Schaedlerella arabinophila gen. nov. sp. nov., isolated from the mouse intestinal tract and comparative analysis with the genome of the closely related altered Schaedler flora strain ASF502.</title>
        <authorList>
            <person name="Miyake S."/>
            <person name="Soh M."/>
            <person name="Seedorf H."/>
        </authorList>
    </citation>
    <scope>NUCLEOTIDE SEQUENCE [LARGE SCALE GENOMIC DNA]</scope>
    <source>
        <strain evidence="13">DSM 106076</strain>
    </source>
</reference>
<dbReference type="Pfam" id="PF00072">
    <property type="entry name" value="Response_reg"/>
    <property type="match status" value="1"/>
</dbReference>
<keyword evidence="3" id="KW-0963">Cytoplasm</keyword>
<dbReference type="PANTHER" id="PTHR42713">
    <property type="entry name" value="HISTIDINE KINASE-RELATED"/>
    <property type="match status" value="1"/>
</dbReference>
<dbReference type="PROSITE" id="PS00041">
    <property type="entry name" value="HTH_ARAC_FAMILY_1"/>
    <property type="match status" value="1"/>
</dbReference>
<keyword evidence="14" id="KW-1185">Reference proteome</keyword>
<name>A0A3R8JL18_9FIRM</name>
<dbReference type="InterPro" id="IPR051552">
    <property type="entry name" value="HptR"/>
</dbReference>
<dbReference type="Gene3D" id="3.40.50.2300">
    <property type="match status" value="1"/>
</dbReference>
<feature type="domain" description="HTH araC/xylS-type" evidence="11">
    <location>
        <begin position="439"/>
        <end position="538"/>
    </location>
</feature>
<sequence length="538" mass="62379">MYKIMFVDDEEQNLFLMEKIVDWEENGFRVCGIALDGSEGIQVFEETEPDVVFVDIRMDEMNGLEMIEKLQQKKKKAVYVIVTAYDEFSYAKKAISLGVKDYLLKPVSRTELLDMVRQIREELDMERKKEDDSRFLSRQYENGIFEKAFAALETGCLEKRDISAMPEPNAAIPGSDTAILKSNAAEPDSGMPGVDTAAQELDSVIRGRALRSYEMYSPTEEPGDLLYLVEDWEIEYCFPGYDCVCFISEEEKKDAVLEAFEELKSHHIRKKYILQVNRTFSNAEELIRGYCGDFRHRGYCFYERQSRVFFCSEVKTGEGQAYLSYGEEGEKPLRRLIYNGVPEDAIELVRWIAEYAKEQGSAPGGLADEMIGLLFLVKNELTKLYKDRAFLILRHQNVWDLHKLRTEAKLVSRMEELLRETGTAVKNMIENKGNYSLMGRTAEYIREHFADPEFSAGEVAETVHLSRNYFLKVFKEEIGIAFLDYVTDMRMEKARQMLKETEETVYAISRAVGYESQYHFSRKFKQRYGISPNEYRSL</sequence>